<feature type="non-terminal residue" evidence="2">
    <location>
        <position position="143"/>
    </location>
</feature>
<comment type="caution">
    <text evidence="2">The sequence shown here is derived from an EMBL/GenBank/DDBJ whole genome shotgun (WGS) entry which is preliminary data.</text>
</comment>
<gene>
    <name evidence="2" type="ORF">F5050DRAFT_1534162</name>
</gene>
<evidence type="ECO:0000313" key="2">
    <source>
        <dbReference type="EMBL" id="KAJ3996542.1"/>
    </source>
</evidence>
<dbReference type="InterPro" id="IPR009057">
    <property type="entry name" value="Homeodomain-like_sf"/>
</dbReference>
<name>A0ABQ8QDF1_9AGAR</name>
<evidence type="ECO:0000259" key="1">
    <source>
        <dbReference type="Pfam" id="PF13592"/>
    </source>
</evidence>
<accession>A0ABQ8QDF1</accession>
<feature type="non-terminal residue" evidence="2">
    <location>
        <position position="1"/>
    </location>
</feature>
<reference evidence="2" key="1">
    <citation type="submission" date="2022-08" db="EMBL/GenBank/DDBJ databases">
        <authorList>
            <consortium name="DOE Joint Genome Institute"/>
            <person name="Min B."/>
            <person name="Riley R."/>
            <person name="Sierra-Patev S."/>
            <person name="Naranjo-Ortiz M."/>
            <person name="Looney B."/>
            <person name="Konkel Z."/>
            <person name="Slot J.C."/>
            <person name="Sakamoto Y."/>
            <person name="Steenwyk J.L."/>
            <person name="Rokas A."/>
            <person name="Carro J."/>
            <person name="Camarero S."/>
            <person name="Ferreira P."/>
            <person name="Molpeceres G."/>
            <person name="Ruiz-Duenas F.J."/>
            <person name="Serrano A."/>
            <person name="Henrissat B."/>
            <person name="Drula E."/>
            <person name="Hughes K.W."/>
            <person name="Mata J.L."/>
            <person name="Ishikawa N.K."/>
            <person name="Vargas-Isla R."/>
            <person name="Ushijima S."/>
            <person name="Smith C.A."/>
            <person name="Ahrendt S."/>
            <person name="Andreopoulos W."/>
            <person name="He G."/>
            <person name="Labutti K."/>
            <person name="Lipzen A."/>
            <person name="Ng V."/>
            <person name="Sandor L."/>
            <person name="Barry K."/>
            <person name="Martinez A.T."/>
            <person name="Xiao Y."/>
            <person name="Gibbons J.G."/>
            <person name="Terashima K."/>
            <person name="Hibbett D.S."/>
            <person name="Grigoriev I.V."/>
        </authorList>
    </citation>
    <scope>NUCLEOTIDE SEQUENCE</scope>
    <source>
        <strain evidence="2">TFB10827</strain>
    </source>
</reference>
<dbReference type="Pfam" id="PF13592">
    <property type="entry name" value="HTH_33"/>
    <property type="match status" value="1"/>
</dbReference>
<dbReference type="SUPFAM" id="SSF46689">
    <property type="entry name" value="Homeodomain-like"/>
    <property type="match status" value="1"/>
</dbReference>
<dbReference type="EMBL" id="MU790609">
    <property type="protein sequence ID" value="KAJ3996542.1"/>
    <property type="molecule type" value="Genomic_DNA"/>
</dbReference>
<proteinExistence type="predicted"/>
<evidence type="ECO:0000313" key="3">
    <source>
        <dbReference type="Proteomes" id="UP001163828"/>
    </source>
</evidence>
<keyword evidence="3" id="KW-1185">Reference proteome</keyword>
<feature type="domain" description="Winged helix-turn helix" evidence="1">
    <location>
        <begin position="64"/>
        <end position="112"/>
    </location>
</feature>
<dbReference type="PANTHER" id="PTHR48472">
    <property type="entry name" value="TC1-LIKE TRANSPOSASE DDE DOMAIN-CONTAINING PROTEIN"/>
    <property type="match status" value="1"/>
</dbReference>
<organism evidence="2 3">
    <name type="scientific">Lentinula boryana</name>
    <dbReference type="NCBI Taxonomy" id="40481"/>
    <lineage>
        <taxon>Eukaryota</taxon>
        <taxon>Fungi</taxon>
        <taxon>Dikarya</taxon>
        <taxon>Basidiomycota</taxon>
        <taxon>Agaricomycotina</taxon>
        <taxon>Agaricomycetes</taxon>
        <taxon>Agaricomycetidae</taxon>
        <taxon>Agaricales</taxon>
        <taxon>Marasmiineae</taxon>
        <taxon>Omphalotaceae</taxon>
        <taxon>Lentinula</taxon>
    </lineage>
</organism>
<dbReference type="PANTHER" id="PTHR48472:SF1">
    <property type="entry name" value="TC1-LIKE TRANSPOSASE DDE DOMAIN-CONTAINING PROTEIN"/>
    <property type="match status" value="1"/>
</dbReference>
<protein>
    <recommendedName>
        <fullName evidence="1">Winged helix-turn helix domain-containing protein</fullName>
    </recommendedName>
</protein>
<dbReference type="InterPro" id="IPR025959">
    <property type="entry name" value="Winged_HTH_dom"/>
</dbReference>
<sequence>KTSMEIAVDLAMPLRVVQRVVQIWNEIGEVCKGRKGGRPQILHHNHCKFLVTLLEHSPDLYLDELQLELSIQYGVDVSLPTIYRTLTHLGYSNKKLSKKAAERLQHKRTNFIMQIKDEPYERLVCADESSVNLLTTYRQNGWS</sequence>
<dbReference type="Proteomes" id="UP001163828">
    <property type="component" value="Unassembled WGS sequence"/>
</dbReference>